<feature type="domain" description="Ketoreductase" evidence="12">
    <location>
        <begin position="13"/>
        <end position="186"/>
    </location>
</feature>
<dbReference type="CDD" id="cd03448">
    <property type="entry name" value="HDE_HSD"/>
    <property type="match status" value="1"/>
</dbReference>
<dbReference type="AlphaFoldDB" id="A0A8X6KNF3"/>
<dbReference type="InterPro" id="IPR036291">
    <property type="entry name" value="NAD(P)-bd_dom_sf"/>
</dbReference>
<dbReference type="Gene3D" id="3.10.129.10">
    <property type="entry name" value="Hotdog Thioesterase"/>
    <property type="match status" value="1"/>
</dbReference>
<proteinExistence type="inferred from homology"/>
<comment type="subcellular location">
    <subcellularLocation>
        <location evidence="1">Peroxisome</location>
    </subcellularLocation>
</comment>
<dbReference type="PRINTS" id="PR00080">
    <property type="entry name" value="SDRFAMILY"/>
</dbReference>
<dbReference type="PRINTS" id="PR00081">
    <property type="entry name" value="GDHRDH"/>
</dbReference>
<dbReference type="CDD" id="cd05353">
    <property type="entry name" value="hydroxyacyl-CoA-like_DH_SDR_c-like"/>
    <property type="match status" value="1"/>
</dbReference>
<evidence type="ECO:0000256" key="11">
    <source>
        <dbReference type="SAM" id="MobiDB-lite"/>
    </source>
</evidence>
<evidence type="ECO:0000256" key="5">
    <source>
        <dbReference type="ARBA" id="ARBA00023002"/>
    </source>
</evidence>
<evidence type="ECO:0000313" key="14">
    <source>
        <dbReference type="Proteomes" id="UP000887013"/>
    </source>
</evidence>
<evidence type="ECO:0000256" key="9">
    <source>
        <dbReference type="ARBA" id="ARBA00023239"/>
    </source>
</evidence>
<dbReference type="InterPro" id="IPR036527">
    <property type="entry name" value="SCP2_sterol-bd_dom_sf"/>
</dbReference>
<keyword evidence="9" id="KW-0456">Lyase</keyword>
<dbReference type="InterPro" id="IPR003033">
    <property type="entry name" value="SCP2_sterol-bd_dom"/>
</dbReference>
<feature type="region of interest" description="Disordered" evidence="11">
    <location>
        <begin position="301"/>
        <end position="320"/>
    </location>
</feature>
<evidence type="ECO:0000256" key="8">
    <source>
        <dbReference type="ARBA" id="ARBA00023235"/>
    </source>
</evidence>
<keyword evidence="8" id="KW-0413">Isomerase</keyword>
<keyword evidence="14" id="KW-1185">Reference proteome</keyword>
<evidence type="ECO:0000256" key="1">
    <source>
        <dbReference type="ARBA" id="ARBA00004275"/>
    </source>
</evidence>
<dbReference type="Pfam" id="PF02036">
    <property type="entry name" value="SCP2"/>
    <property type="match status" value="4"/>
</dbReference>
<dbReference type="EMBL" id="BMAW01047618">
    <property type="protein sequence ID" value="GFS61881.1"/>
    <property type="molecule type" value="Genomic_DNA"/>
</dbReference>
<gene>
    <name evidence="13" type="primary">HSD17B4</name>
    <name evidence="13" type="ORF">NPIL_637101</name>
</gene>
<evidence type="ECO:0000256" key="7">
    <source>
        <dbReference type="ARBA" id="ARBA00023140"/>
    </source>
</evidence>
<protein>
    <recommendedName>
        <fullName evidence="10">Peroxisomal multifunctional enzyme type 2</fullName>
    </recommendedName>
</protein>
<comment type="caution">
    <text evidence="13">The sequence shown here is derived from an EMBL/GenBank/DDBJ whole genome shotgun (WGS) entry which is preliminary data.</text>
</comment>
<dbReference type="GO" id="GO:0016491">
    <property type="term" value="F:oxidoreductase activity"/>
    <property type="evidence" value="ECO:0007669"/>
    <property type="project" value="UniProtKB-KW"/>
</dbReference>
<evidence type="ECO:0000256" key="3">
    <source>
        <dbReference type="ARBA" id="ARBA00006484"/>
    </source>
</evidence>
<dbReference type="InterPro" id="IPR002347">
    <property type="entry name" value="SDR_fam"/>
</dbReference>
<dbReference type="InterPro" id="IPR020904">
    <property type="entry name" value="Sc_DH/Rdtase_CS"/>
</dbReference>
<dbReference type="GO" id="GO:0018812">
    <property type="term" value="F:3-hydroxyacyl-CoA dehydratase activity"/>
    <property type="evidence" value="ECO:0007669"/>
    <property type="project" value="UniProtKB-ARBA"/>
</dbReference>
<evidence type="ECO:0000259" key="12">
    <source>
        <dbReference type="SMART" id="SM00822"/>
    </source>
</evidence>
<dbReference type="FunFam" id="3.10.129.10:FF:000013">
    <property type="entry name" value="Peroxisomal multifunctional enzyme type 2"/>
    <property type="match status" value="1"/>
</dbReference>
<dbReference type="PROSITE" id="PS00061">
    <property type="entry name" value="ADH_SHORT"/>
    <property type="match status" value="1"/>
</dbReference>
<dbReference type="Proteomes" id="UP000887013">
    <property type="component" value="Unassembled WGS sequence"/>
</dbReference>
<dbReference type="PANTHER" id="PTHR45024:SF2">
    <property type="entry name" value="SCP2 DOMAIN-CONTAINING PROTEIN"/>
    <property type="match status" value="1"/>
</dbReference>
<evidence type="ECO:0000256" key="10">
    <source>
        <dbReference type="ARBA" id="ARBA00073497"/>
    </source>
</evidence>
<evidence type="ECO:0000313" key="13">
    <source>
        <dbReference type="EMBL" id="GFS61881.1"/>
    </source>
</evidence>
<dbReference type="PANTHER" id="PTHR45024">
    <property type="entry name" value="DEHYDROGENASES, SHORT CHAIN"/>
    <property type="match status" value="1"/>
</dbReference>
<comment type="pathway">
    <text evidence="2">Lipid metabolism; fatty acid beta-oxidation.</text>
</comment>
<dbReference type="InterPro" id="IPR002539">
    <property type="entry name" value="MaoC-like_dom"/>
</dbReference>
<dbReference type="InterPro" id="IPR054357">
    <property type="entry name" value="MFE-2_N"/>
</dbReference>
<dbReference type="GO" id="GO:0005777">
    <property type="term" value="C:peroxisome"/>
    <property type="evidence" value="ECO:0007669"/>
    <property type="project" value="UniProtKB-SubCell"/>
</dbReference>
<keyword evidence="7" id="KW-0576">Peroxisome</keyword>
<dbReference type="SUPFAM" id="SSF51735">
    <property type="entry name" value="NAD(P)-binding Rossmann-fold domains"/>
    <property type="match status" value="1"/>
</dbReference>
<evidence type="ECO:0000256" key="6">
    <source>
        <dbReference type="ARBA" id="ARBA00023098"/>
    </source>
</evidence>
<reference evidence="13" key="1">
    <citation type="submission" date="2020-08" db="EMBL/GenBank/DDBJ databases">
        <title>Multicomponent nature underlies the extraordinary mechanical properties of spider dragline silk.</title>
        <authorList>
            <person name="Kono N."/>
            <person name="Nakamura H."/>
            <person name="Mori M."/>
            <person name="Yoshida Y."/>
            <person name="Ohtoshi R."/>
            <person name="Malay A.D."/>
            <person name="Moran D.A.P."/>
            <person name="Tomita M."/>
            <person name="Numata K."/>
            <person name="Arakawa K."/>
        </authorList>
    </citation>
    <scope>NUCLEOTIDE SEQUENCE</scope>
</reference>
<dbReference type="InterPro" id="IPR051687">
    <property type="entry name" value="Peroxisomal_Beta-Oxidation"/>
</dbReference>
<keyword evidence="5" id="KW-0560">Oxidoreductase</keyword>
<dbReference type="Pfam" id="PF01575">
    <property type="entry name" value="MaoC_dehydratas"/>
    <property type="match status" value="1"/>
</dbReference>
<accession>A0A8X6KNF3</accession>
<dbReference type="InterPro" id="IPR057326">
    <property type="entry name" value="KR_dom"/>
</dbReference>
<dbReference type="GO" id="GO:0006631">
    <property type="term" value="P:fatty acid metabolic process"/>
    <property type="evidence" value="ECO:0007669"/>
    <property type="project" value="UniProtKB-KW"/>
</dbReference>
<dbReference type="SMART" id="SM00822">
    <property type="entry name" value="PKS_KR"/>
    <property type="match status" value="1"/>
</dbReference>
<sequence length="1127" mass="123100">MGPQSGPLNFSGRVAIVTGAGGGLGREYALLLAERGAAVVVNDLGGTPSGEGKSSSAADAVVKEIKAKGGKAVANYNSVEEGEKIVKTAIDNFGRIDILINNAGILRDKAFTNISAQDWDLVHKVHLRGSFIVTKAAWPYFRNQKYGRVIMTASGAGIYGNFGQTNYSAAKLGVLGLSNTLSIEGKKYNIHCNTIVPIAASRLTQDILPPDIFDLLKPSLVSPVVAFLCHESCEETGGVFEAAGGWIGKYQWQRSSGRAFIPPNTLTVEAVRDNWAAITDMSDASTPSSLQEQTMCLVESLSGESTPKSKSTKAAPPTDPDTFYYDQDKAILYALAVGLSTQEPLALDFLYENSDNFKVLPTFGTIAGMNALFSSDALREQIEKLNGDPTRLLHGEQYLELYEPFAPSGTLTSKCNLLDVLDKGSGAVVIIGEDTFNENNKLVMRTEWTVFLVGAGNFGGKRSTEKGKKVQPPPNRKPDAVIEEKTSIDQAALYRLCGDKNPIHIDPSFAAVGGFSQPILHGLCSLGYATRHVLKQFANYDVNLFKAIMARFASPILPGHTIRTDMWKENNRIHFESTCVETGKKVISGAYIDLIGSAKVSNGPVISNSGPVLKSKFIFKTMADQLAEMPEIASKIQAVFEWNILQNGKTAATYTVDLKTGSGKIIEGTINGVKPGCTLIIEDDDMLALVTGKLDPQKAFMSGKLKLKGNIMLTQKLKPLLAARPKSTLTKSKDSEVKSDLQCDKIFEKLGEKLKKNPDLATSIRTIYQWNILKNGKHVSTWTLDLKNDAGSVYKGTPKHDKPDCTFILEDDLFTKIMDGSTDPQKAFMSGKLKITGNVLASQKLQAIWENPDDEPEDKMSFAGASDADKELPVTLKSDFVFEIFAERLGEEPELAQKMKVVYHWNVLQSGKKISDWTVDLKSGAGSIYRGAPRSGKADVTMTMEDEDIILMMLGKLNPQRAFMTGRLKIKGNIMLTQKLNQLWQEILKSGRAVELPILSAILADKPFDPLLRSETCFVELGKRVSRQPNLVTKLNTVFEWIVTKNGKKQTQWILDLKSEKGMLCRGPAKDGVKPTICITVEDDVFADWILFKITADQVLSSKSTKVEGDSDLAAKLLDNLKISAKL</sequence>
<dbReference type="Pfam" id="PF00106">
    <property type="entry name" value="adh_short"/>
    <property type="match status" value="1"/>
</dbReference>
<dbReference type="Gene3D" id="1.10.287.4290">
    <property type="match status" value="1"/>
</dbReference>
<dbReference type="SUPFAM" id="SSF55718">
    <property type="entry name" value="SCP-like"/>
    <property type="match status" value="4"/>
</dbReference>
<dbReference type="GO" id="GO:0016853">
    <property type="term" value="F:isomerase activity"/>
    <property type="evidence" value="ECO:0007669"/>
    <property type="project" value="UniProtKB-KW"/>
</dbReference>
<dbReference type="Pfam" id="PF22622">
    <property type="entry name" value="MFE-2_hydrat-2_N"/>
    <property type="match status" value="1"/>
</dbReference>
<organism evidence="13 14">
    <name type="scientific">Nephila pilipes</name>
    <name type="common">Giant wood spider</name>
    <name type="synonym">Nephila maculata</name>
    <dbReference type="NCBI Taxonomy" id="299642"/>
    <lineage>
        <taxon>Eukaryota</taxon>
        <taxon>Metazoa</taxon>
        <taxon>Ecdysozoa</taxon>
        <taxon>Arthropoda</taxon>
        <taxon>Chelicerata</taxon>
        <taxon>Arachnida</taxon>
        <taxon>Araneae</taxon>
        <taxon>Araneomorphae</taxon>
        <taxon>Entelegynae</taxon>
        <taxon>Araneoidea</taxon>
        <taxon>Nephilidae</taxon>
        <taxon>Nephila</taxon>
    </lineage>
</organism>
<dbReference type="FunFam" id="3.40.50.720:FF:000185">
    <property type="entry name" value="peroxisomal multifunctional enzyme type 2"/>
    <property type="match status" value="1"/>
</dbReference>
<keyword evidence="6" id="KW-0443">Lipid metabolism</keyword>
<dbReference type="InterPro" id="IPR029069">
    <property type="entry name" value="HotDog_dom_sf"/>
</dbReference>
<keyword evidence="4" id="KW-0276">Fatty acid metabolism</keyword>
<dbReference type="SUPFAM" id="SSF54637">
    <property type="entry name" value="Thioesterase/thiol ester dehydrase-isomerase"/>
    <property type="match status" value="2"/>
</dbReference>
<dbReference type="Gene3D" id="3.30.1050.10">
    <property type="entry name" value="SCP2 sterol-binding domain"/>
    <property type="match status" value="4"/>
</dbReference>
<evidence type="ECO:0000256" key="4">
    <source>
        <dbReference type="ARBA" id="ARBA00022832"/>
    </source>
</evidence>
<dbReference type="Gene3D" id="3.40.50.720">
    <property type="entry name" value="NAD(P)-binding Rossmann-like Domain"/>
    <property type="match status" value="1"/>
</dbReference>
<name>A0A8X6KNF3_NEPPI</name>
<comment type="similarity">
    <text evidence="3">Belongs to the short-chain dehydrogenases/reductases (SDR) family.</text>
</comment>
<dbReference type="OrthoDB" id="3592703at2759"/>
<evidence type="ECO:0000256" key="2">
    <source>
        <dbReference type="ARBA" id="ARBA00005005"/>
    </source>
</evidence>